<comment type="caution">
    <text evidence="1">The sequence shown here is derived from an EMBL/GenBank/DDBJ whole genome shotgun (WGS) entry which is preliminary data.</text>
</comment>
<proteinExistence type="predicted"/>
<dbReference type="Pfam" id="PF10984">
    <property type="entry name" value="DUF2794"/>
    <property type="match status" value="1"/>
</dbReference>
<dbReference type="Proteomes" id="UP000252132">
    <property type="component" value="Unassembled WGS sequence"/>
</dbReference>
<dbReference type="EMBL" id="QOQF01000012">
    <property type="protein sequence ID" value="RCL77122.1"/>
    <property type="molecule type" value="Genomic_DNA"/>
</dbReference>
<evidence type="ECO:0000313" key="2">
    <source>
        <dbReference type="Proteomes" id="UP000252132"/>
    </source>
</evidence>
<gene>
    <name evidence="1" type="ORF">DBW69_04235</name>
</gene>
<reference evidence="1 2" key="1">
    <citation type="journal article" date="2018" name="Microbiome">
        <title>Fine metagenomic profile of the Mediterranean stratified and mixed water columns revealed by assembly and recruitment.</title>
        <authorList>
            <person name="Haro-Moreno J.M."/>
            <person name="Lopez-Perez M."/>
            <person name="De La Torre J.R."/>
            <person name="Picazo A."/>
            <person name="Camacho A."/>
            <person name="Rodriguez-Valera F."/>
        </authorList>
    </citation>
    <scope>NUCLEOTIDE SEQUENCE [LARGE SCALE GENOMIC DNA]</scope>
    <source>
        <strain evidence="1">MED-G55</strain>
    </source>
</reference>
<protein>
    <submittedName>
        <fullName evidence="1">DUF2794 domain-containing protein</fullName>
    </submittedName>
</protein>
<dbReference type="InterPro" id="IPR021252">
    <property type="entry name" value="DUF2794"/>
</dbReference>
<sequence>MSQSKSLQFVGNAFELEKQRAARPSKLTMWTRQELDIILSLYGQHVADGRWRDYGIDATKDLAVFSVFKRAHDQPLYRIEKNPSLNKRQGMYALVNSHGHVLKRGHDLPQVLKAIKNKKNSKGKAKKAQIIRAF</sequence>
<name>A0A368DZ39_9PROT</name>
<organism evidence="1 2">
    <name type="scientific">PS1 clade bacterium</name>
    <dbReference type="NCBI Taxonomy" id="2175152"/>
    <lineage>
        <taxon>Bacteria</taxon>
        <taxon>Pseudomonadati</taxon>
        <taxon>Pseudomonadota</taxon>
        <taxon>Alphaproteobacteria</taxon>
        <taxon>PS1 clade</taxon>
    </lineage>
</organism>
<dbReference type="AlphaFoldDB" id="A0A368DZ39"/>
<evidence type="ECO:0000313" key="1">
    <source>
        <dbReference type="EMBL" id="RCL77122.1"/>
    </source>
</evidence>
<accession>A0A368DZ39</accession>